<comment type="similarity">
    <text evidence="2">Belongs to the cysteine dioxygenase family.</text>
</comment>
<comment type="catalytic activity">
    <reaction evidence="7">
        <text>L-cysteine + O2 = 3-sulfino-L-alanine + H(+)</text>
        <dbReference type="Rhea" id="RHEA:20441"/>
        <dbReference type="ChEBI" id="CHEBI:15378"/>
        <dbReference type="ChEBI" id="CHEBI:15379"/>
        <dbReference type="ChEBI" id="CHEBI:35235"/>
        <dbReference type="ChEBI" id="CHEBI:61085"/>
        <dbReference type="EC" id="1.13.11.20"/>
    </reaction>
    <physiologicalReaction direction="left-to-right" evidence="7">
        <dbReference type="Rhea" id="RHEA:20442"/>
    </physiologicalReaction>
</comment>
<keyword evidence="5" id="KW-0560">Oxidoreductase</keyword>
<evidence type="ECO:0000256" key="2">
    <source>
        <dbReference type="ARBA" id="ARBA00006622"/>
    </source>
</evidence>
<keyword evidence="6" id="KW-0408">Iron</keyword>
<dbReference type="EC" id="1.13.11.20" evidence="3"/>
<comment type="cofactor">
    <cofactor evidence="1">
        <name>Fe(2+)</name>
        <dbReference type="ChEBI" id="CHEBI:29033"/>
    </cofactor>
</comment>
<evidence type="ECO:0000313" key="10">
    <source>
        <dbReference type="Proteomes" id="UP001054889"/>
    </source>
</evidence>
<keyword evidence="8" id="KW-0175">Coiled coil</keyword>
<dbReference type="PANTHER" id="PTHR22966">
    <property type="entry name" value="2-AMINOETHANETHIOL DIOXYGENASE"/>
    <property type="match status" value="1"/>
</dbReference>
<dbReference type="CDD" id="cd20289">
    <property type="entry name" value="cupin_ADO"/>
    <property type="match status" value="1"/>
</dbReference>
<feature type="coiled-coil region" evidence="8">
    <location>
        <begin position="238"/>
        <end position="265"/>
    </location>
</feature>
<dbReference type="InterPro" id="IPR011051">
    <property type="entry name" value="RmlC_Cupin_sf"/>
</dbReference>
<dbReference type="InterPro" id="IPR012864">
    <property type="entry name" value="PCO/ADO"/>
</dbReference>
<dbReference type="AlphaFoldDB" id="A0AAV5EM23"/>
<evidence type="ECO:0000256" key="5">
    <source>
        <dbReference type="ARBA" id="ARBA00023002"/>
    </source>
</evidence>
<dbReference type="GO" id="GO:0046872">
    <property type="term" value="F:metal ion binding"/>
    <property type="evidence" value="ECO:0007669"/>
    <property type="project" value="UniProtKB-KW"/>
</dbReference>
<protein>
    <recommendedName>
        <fullName evidence="3">cysteine dioxygenase</fullName>
        <ecNumber evidence="3">1.13.11.20</ecNumber>
    </recommendedName>
</protein>
<keyword evidence="4" id="KW-0479">Metal-binding</keyword>
<reference evidence="9" key="1">
    <citation type="journal article" date="2018" name="DNA Res.">
        <title>Multiple hybrid de novo genome assembly of finger millet, an orphan allotetraploid crop.</title>
        <authorList>
            <person name="Hatakeyama M."/>
            <person name="Aluri S."/>
            <person name="Balachadran M.T."/>
            <person name="Sivarajan S.R."/>
            <person name="Patrignani A."/>
            <person name="Gruter S."/>
            <person name="Poveda L."/>
            <person name="Shimizu-Inatsugi R."/>
            <person name="Baeten J."/>
            <person name="Francoijs K.J."/>
            <person name="Nataraja K.N."/>
            <person name="Reddy Y.A.N."/>
            <person name="Phadnis S."/>
            <person name="Ravikumar R.L."/>
            <person name="Schlapbach R."/>
            <person name="Sreeman S.M."/>
            <person name="Shimizu K.K."/>
        </authorList>
    </citation>
    <scope>NUCLEOTIDE SEQUENCE</scope>
</reference>
<evidence type="ECO:0000256" key="8">
    <source>
        <dbReference type="SAM" id="Coils"/>
    </source>
</evidence>
<organism evidence="9 10">
    <name type="scientific">Eleusine coracana subsp. coracana</name>
    <dbReference type="NCBI Taxonomy" id="191504"/>
    <lineage>
        <taxon>Eukaryota</taxon>
        <taxon>Viridiplantae</taxon>
        <taxon>Streptophyta</taxon>
        <taxon>Embryophyta</taxon>
        <taxon>Tracheophyta</taxon>
        <taxon>Spermatophyta</taxon>
        <taxon>Magnoliopsida</taxon>
        <taxon>Liliopsida</taxon>
        <taxon>Poales</taxon>
        <taxon>Poaceae</taxon>
        <taxon>PACMAD clade</taxon>
        <taxon>Chloridoideae</taxon>
        <taxon>Cynodonteae</taxon>
        <taxon>Eleusininae</taxon>
        <taxon>Eleusine</taxon>
    </lineage>
</organism>
<proteinExistence type="inferred from homology"/>
<evidence type="ECO:0000313" key="9">
    <source>
        <dbReference type="EMBL" id="GJN23867.1"/>
    </source>
</evidence>
<accession>A0AAV5EM23</accession>
<dbReference type="Proteomes" id="UP001054889">
    <property type="component" value="Unassembled WGS sequence"/>
</dbReference>
<evidence type="ECO:0000256" key="1">
    <source>
        <dbReference type="ARBA" id="ARBA00001954"/>
    </source>
</evidence>
<dbReference type="InterPro" id="IPR014710">
    <property type="entry name" value="RmlC-like_jellyroll"/>
</dbReference>
<dbReference type="PANTHER" id="PTHR22966:SF70">
    <property type="entry name" value="CYSTEINE DIOXYGENASE"/>
    <property type="match status" value="1"/>
</dbReference>
<dbReference type="Gene3D" id="2.60.120.10">
    <property type="entry name" value="Jelly Rolls"/>
    <property type="match status" value="1"/>
</dbReference>
<evidence type="ECO:0000256" key="6">
    <source>
        <dbReference type="ARBA" id="ARBA00023004"/>
    </source>
</evidence>
<evidence type="ECO:0000256" key="3">
    <source>
        <dbReference type="ARBA" id="ARBA00013133"/>
    </source>
</evidence>
<dbReference type="EMBL" id="BQKI01000076">
    <property type="protein sequence ID" value="GJN23867.1"/>
    <property type="molecule type" value="Genomic_DNA"/>
</dbReference>
<dbReference type="GO" id="GO:0070483">
    <property type="term" value="P:detection of hypoxia"/>
    <property type="evidence" value="ECO:0007669"/>
    <property type="project" value="UniProtKB-ARBA"/>
</dbReference>
<reference evidence="9" key="2">
    <citation type="submission" date="2021-12" db="EMBL/GenBank/DDBJ databases">
        <title>Resequencing data analysis of finger millet.</title>
        <authorList>
            <person name="Hatakeyama M."/>
            <person name="Aluri S."/>
            <person name="Balachadran M.T."/>
            <person name="Sivarajan S.R."/>
            <person name="Poveda L."/>
            <person name="Shimizu-Inatsugi R."/>
            <person name="Schlapbach R."/>
            <person name="Sreeman S.M."/>
            <person name="Shimizu K.K."/>
        </authorList>
    </citation>
    <scope>NUCLEOTIDE SEQUENCE</scope>
</reference>
<dbReference type="SUPFAM" id="SSF51182">
    <property type="entry name" value="RmlC-like cupins"/>
    <property type="match status" value="1"/>
</dbReference>
<dbReference type="Pfam" id="PF07847">
    <property type="entry name" value="PCO_ADO"/>
    <property type="match status" value="1"/>
</dbReference>
<gene>
    <name evidence="9" type="primary">gb11557</name>
    <name evidence="9" type="ORF">PR202_gb11557</name>
</gene>
<comment type="caution">
    <text evidence="9">The sequence shown here is derived from an EMBL/GenBank/DDBJ whole genome shotgun (WGS) entry which is preliminary data.</text>
</comment>
<evidence type="ECO:0000256" key="7">
    <source>
        <dbReference type="ARBA" id="ARBA00024284"/>
    </source>
</evidence>
<evidence type="ECO:0000256" key="4">
    <source>
        <dbReference type="ARBA" id="ARBA00022723"/>
    </source>
</evidence>
<dbReference type="GO" id="GO:0017172">
    <property type="term" value="F:cysteine dioxygenase activity"/>
    <property type="evidence" value="ECO:0007669"/>
    <property type="project" value="UniProtKB-EC"/>
</dbReference>
<name>A0AAV5EM23_ELECO</name>
<sequence>MALQLLVDACHAVLLDDGFDTPPTAAAVSLIRGTIDKIGPDDVALVDEVLFLEETNNGGAGHHNDPPIITCKTVYEWDNFTITVFFLPPGAAMPLHSHPGLTVFSKLLLGSAHVVAYDWVRPSVYTGSGSGSGSTMTMLAEKALDHEFTAACGAWVLFPDSGGNMHRFVAGEDGPCAFLDVVTPSYSPAKQGPCSFYRDLPYDLHPGEEMNDPEIMAKILRNLPPRFKEIVIAIKTLLNMSTMAVVDLMEQIKEAEEAFEEASTSLQHEG</sequence>
<keyword evidence="10" id="KW-1185">Reference proteome</keyword>